<dbReference type="PIRSF" id="PIRSF006816">
    <property type="entry name" value="Cyc3_hyd_g"/>
    <property type="match status" value="1"/>
</dbReference>
<dbReference type="InterPro" id="IPR019480">
    <property type="entry name" value="Dihydroorotate_DH_Fe-S-bd"/>
</dbReference>
<dbReference type="HOGENOM" id="CLU_003827_1_0_12"/>
<dbReference type="GO" id="GO:0016491">
    <property type="term" value="F:oxidoreductase activity"/>
    <property type="evidence" value="ECO:0007669"/>
    <property type="project" value="InterPro"/>
</dbReference>
<comment type="cofactor">
    <cofactor evidence="2">
        <name>[2Fe-2S] cluster</name>
        <dbReference type="ChEBI" id="CHEBI:190135"/>
    </cofactor>
    <text evidence="2">Binds 1 [2Fe-2S] cluster per subunit.</text>
</comment>
<feature type="domain" description="FAD-binding FR-type" evidence="3">
    <location>
        <begin position="1"/>
        <end position="96"/>
    </location>
</feature>
<dbReference type="GO" id="GO:0046872">
    <property type="term" value="F:metal ion binding"/>
    <property type="evidence" value="ECO:0007669"/>
    <property type="project" value="UniProtKB-KW"/>
</dbReference>
<keyword evidence="2" id="KW-0001">2Fe-2S</keyword>
<keyword evidence="1" id="KW-0274">FAD</keyword>
<dbReference type="CDD" id="cd06219">
    <property type="entry name" value="DHOD_e_trans_like1"/>
    <property type="match status" value="1"/>
</dbReference>
<dbReference type="GO" id="GO:0006221">
    <property type="term" value="P:pyrimidine nucleotide biosynthetic process"/>
    <property type="evidence" value="ECO:0007669"/>
    <property type="project" value="InterPro"/>
</dbReference>
<dbReference type="SUPFAM" id="SSF52343">
    <property type="entry name" value="Ferredoxin reductase-like, C-terminal NADP-linked domain"/>
    <property type="match status" value="1"/>
</dbReference>
<organism evidence="4 5">
    <name type="scientific">Treponema brennaborense (strain DSM 12168 / CIP 105900 / DD5/3)</name>
    <dbReference type="NCBI Taxonomy" id="906968"/>
    <lineage>
        <taxon>Bacteria</taxon>
        <taxon>Pseudomonadati</taxon>
        <taxon>Spirochaetota</taxon>
        <taxon>Spirochaetia</taxon>
        <taxon>Spirochaetales</taxon>
        <taxon>Treponemataceae</taxon>
        <taxon>Treponema</taxon>
    </lineage>
</organism>
<evidence type="ECO:0000313" key="5">
    <source>
        <dbReference type="Proteomes" id="UP000006546"/>
    </source>
</evidence>
<dbReference type="SUPFAM" id="SSF63380">
    <property type="entry name" value="Riboflavin synthase domain-like"/>
    <property type="match status" value="1"/>
</dbReference>
<dbReference type="InterPro" id="IPR017927">
    <property type="entry name" value="FAD-bd_FR_type"/>
</dbReference>
<dbReference type="InterPro" id="IPR001433">
    <property type="entry name" value="OxRdtase_FAD/NAD-bd"/>
</dbReference>
<sequence length="286" mass="30753">MFKIIEKKQLSADVFYMKVEAPDIARNRKAGQFVLVQLDTEFAERVPLTIADANAQEGWIALVFQAVGASTLKLSRKNVADELGAVLGPLGNPTHIEKVGTVICVGGGIGVAPLHPIVQAHKAAGNKVIVIMGARNKELLIFEDEMRSLADELIIMTDDGSAGTKGLVTEPLKKFCEQNPKPNEVVAIGPPVMMKFCAATTKPFGVHTVVSLNTIMIDGTGMCGGCRVTIGGETKFVCVDGPEFDGHLVDFDNMMMRMKAFKGREQEDLHKCRMEAQAAQLAGGAK</sequence>
<keyword evidence="5" id="KW-1185">Reference proteome</keyword>
<feature type="binding site" evidence="2">
    <location>
        <position position="238"/>
    </location>
    <ligand>
        <name>[2Fe-2S] cluster</name>
        <dbReference type="ChEBI" id="CHEBI:190135"/>
    </ligand>
</feature>
<keyword evidence="2" id="KW-0479">Metal-binding</keyword>
<dbReference type="KEGG" id="tbe:Trebr_2324"/>
<dbReference type="InterPro" id="IPR017938">
    <property type="entry name" value="Riboflavin_synthase-like_b-brl"/>
</dbReference>
<keyword evidence="2" id="KW-0411">Iron-sulfur</keyword>
<keyword evidence="2" id="KW-0408">Iron</keyword>
<dbReference type="AlphaFoldDB" id="F4LM67"/>
<dbReference type="PANTHER" id="PTHR43513:SF3">
    <property type="entry name" value="DIHYDROOROTATE DEHYDROGENASE B (NAD(+)), ELECTRON TRANSFER SUBUNIT-RELATED"/>
    <property type="match status" value="1"/>
</dbReference>
<protein>
    <submittedName>
        <fullName evidence="4">Oxidoreductase FAD/NAD(P)-binding domain protein</fullName>
    </submittedName>
</protein>
<dbReference type="eggNOG" id="COG0543">
    <property type="taxonomic scope" value="Bacteria"/>
</dbReference>
<evidence type="ECO:0000256" key="1">
    <source>
        <dbReference type="PIRSR" id="PIRSR006816-1"/>
    </source>
</evidence>
<dbReference type="Gene3D" id="2.40.30.10">
    <property type="entry name" value="Translation factors"/>
    <property type="match status" value="1"/>
</dbReference>
<dbReference type="InterPro" id="IPR050353">
    <property type="entry name" value="PyrK_electron_transfer"/>
</dbReference>
<evidence type="ECO:0000259" key="3">
    <source>
        <dbReference type="PROSITE" id="PS51384"/>
    </source>
</evidence>
<dbReference type="STRING" id="906968.Trebr_2324"/>
<dbReference type="InterPro" id="IPR012165">
    <property type="entry name" value="Cyt_c3_hydrogenase_gsu"/>
</dbReference>
<dbReference type="RefSeq" id="WP_013759434.1">
    <property type="nucleotide sequence ID" value="NC_015500.1"/>
</dbReference>
<name>F4LM67_TREBD</name>
<dbReference type="PANTHER" id="PTHR43513">
    <property type="entry name" value="DIHYDROOROTATE DEHYDROGENASE B (NAD(+)), ELECTRON TRANSFER SUBUNIT"/>
    <property type="match status" value="1"/>
</dbReference>
<dbReference type="OrthoDB" id="9778346at2"/>
<feature type="binding site" evidence="2">
    <location>
        <position position="223"/>
    </location>
    <ligand>
        <name>[2Fe-2S] cluster</name>
        <dbReference type="ChEBI" id="CHEBI:190135"/>
    </ligand>
</feature>
<evidence type="ECO:0000313" key="4">
    <source>
        <dbReference type="EMBL" id="AEE17733.1"/>
    </source>
</evidence>
<dbReference type="NCBIfam" id="NF004862">
    <property type="entry name" value="PRK06222.1"/>
    <property type="match status" value="1"/>
</dbReference>
<dbReference type="PROSITE" id="PS51384">
    <property type="entry name" value="FAD_FR"/>
    <property type="match status" value="1"/>
</dbReference>
<reference evidence="5" key="1">
    <citation type="submission" date="2011-04" db="EMBL/GenBank/DDBJ databases">
        <title>The complete genome of Treponema brennaborense DSM 12168.</title>
        <authorList>
            <person name="Lucas S."/>
            <person name="Han J."/>
            <person name="Lapidus A."/>
            <person name="Bruce D."/>
            <person name="Goodwin L."/>
            <person name="Pitluck S."/>
            <person name="Peters L."/>
            <person name="Kyrpides N."/>
            <person name="Mavromatis K."/>
            <person name="Ivanova N."/>
            <person name="Mikhailova N."/>
            <person name="Pagani I."/>
            <person name="Teshima H."/>
            <person name="Detter J.C."/>
            <person name="Tapia R."/>
            <person name="Han C."/>
            <person name="Land M."/>
            <person name="Hauser L."/>
            <person name="Markowitz V."/>
            <person name="Cheng J.-F."/>
            <person name="Hugenholtz P."/>
            <person name="Woyke T."/>
            <person name="Wu D."/>
            <person name="Gronow S."/>
            <person name="Wellnitz S."/>
            <person name="Brambilla E."/>
            <person name="Klenk H.-P."/>
            <person name="Eisen J.A."/>
        </authorList>
    </citation>
    <scope>NUCLEOTIDE SEQUENCE [LARGE SCALE GENOMIC DNA]</scope>
    <source>
        <strain evidence="5">DSM 12168 / CIP 105900 / DD5/3</strain>
    </source>
</reference>
<accession>F4LM67</accession>
<dbReference type="GO" id="GO:0050660">
    <property type="term" value="F:flavin adenine dinucleotide binding"/>
    <property type="evidence" value="ECO:0007669"/>
    <property type="project" value="InterPro"/>
</dbReference>
<dbReference type="Pfam" id="PF10418">
    <property type="entry name" value="DHODB_Fe-S_bind"/>
    <property type="match status" value="1"/>
</dbReference>
<feature type="binding site" evidence="2">
    <location>
        <position position="226"/>
    </location>
    <ligand>
        <name>[2Fe-2S] cluster</name>
        <dbReference type="ChEBI" id="CHEBI:190135"/>
    </ligand>
</feature>
<feature type="binding site" evidence="1">
    <location>
        <begin position="63"/>
        <end position="65"/>
    </location>
    <ligand>
        <name>FAD</name>
        <dbReference type="ChEBI" id="CHEBI:57692"/>
    </ligand>
</feature>
<proteinExistence type="predicted"/>
<keyword evidence="1" id="KW-0285">Flavoprotein</keyword>
<dbReference type="Proteomes" id="UP000006546">
    <property type="component" value="Chromosome"/>
</dbReference>
<dbReference type="InterPro" id="IPR039261">
    <property type="entry name" value="FNR_nucleotide-bd"/>
</dbReference>
<evidence type="ECO:0000256" key="2">
    <source>
        <dbReference type="PIRSR" id="PIRSR006816-2"/>
    </source>
</evidence>
<dbReference type="GO" id="GO:0051537">
    <property type="term" value="F:2 iron, 2 sulfur cluster binding"/>
    <property type="evidence" value="ECO:0007669"/>
    <property type="project" value="UniProtKB-KW"/>
</dbReference>
<comment type="cofactor">
    <cofactor evidence="1">
        <name>FAD</name>
        <dbReference type="ChEBI" id="CHEBI:57692"/>
    </cofactor>
    <text evidence="1">Binds 1 FAD per subunit.</text>
</comment>
<dbReference type="Gene3D" id="3.40.50.80">
    <property type="entry name" value="Nucleotide-binding domain of ferredoxin-NADP reductase (FNR) module"/>
    <property type="match status" value="1"/>
</dbReference>
<dbReference type="EMBL" id="CP002696">
    <property type="protein sequence ID" value="AEE17733.1"/>
    <property type="molecule type" value="Genomic_DNA"/>
</dbReference>
<gene>
    <name evidence="4" type="ordered locus">Trebr_2324</name>
</gene>
<dbReference type="Pfam" id="PF00175">
    <property type="entry name" value="NAD_binding_1"/>
    <property type="match status" value="1"/>
</dbReference>